<organism evidence="2 3">
    <name type="scientific">Mesorhizobium captivum</name>
    <dbReference type="NCBI Taxonomy" id="3072319"/>
    <lineage>
        <taxon>Bacteria</taxon>
        <taxon>Pseudomonadati</taxon>
        <taxon>Pseudomonadota</taxon>
        <taxon>Alphaproteobacteria</taxon>
        <taxon>Hyphomicrobiales</taxon>
        <taxon>Phyllobacteriaceae</taxon>
        <taxon>Mesorhizobium</taxon>
    </lineage>
</organism>
<dbReference type="SMART" id="SM00382">
    <property type="entry name" value="AAA"/>
    <property type="match status" value="1"/>
</dbReference>
<dbReference type="Gene3D" id="3.40.50.300">
    <property type="entry name" value="P-loop containing nucleotide triphosphate hydrolases"/>
    <property type="match status" value="1"/>
</dbReference>
<dbReference type="PANTHER" id="PTHR34301">
    <property type="entry name" value="DNA-BINDING PROTEIN-RELATED"/>
    <property type="match status" value="1"/>
</dbReference>
<reference evidence="2 3" key="1">
    <citation type="submission" date="2023-08" db="EMBL/GenBank/DDBJ databases">
        <title>Implementing the SeqCode for naming new Mesorhizobium species isolated from Vachellia karroo root nodules.</title>
        <authorList>
            <person name="Van Lill M."/>
        </authorList>
    </citation>
    <scope>NUCLEOTIDE SEQUENCE [LARGE SCALE GENOMIC DNA]</scope>
    <source>
        <strain evidence="2 3">VK22B</strain>
    </source>
</reference>
<dbReference type="GO" id="GO:0005524">
    <property type="term" value="F:ATP binding"/>
    <property type="evidence" value="ECO:0007669"/>
    <property type="project" value="UniProtKB-KW"/>
</dbReference>
<proteinExistence type="predicted"/>
<sequence>MANHIRGLRAVLAPSEHDFGVALGKVLSPSQPLHSEEFLRGREEQLAGIKRALYQSGRHVLIHGLRGVGKSSLAQTAAYGLSLGMDPIIIGCDNKSSFGNVIREIFDEAVNKNPTIEKKVKEVGGGFTRLGINIGGKVTTHEAQASEPGSVNEAVRLVQFLCESFSANPVFVIDEFDQIGSKDEQEFFANFIKQISDRHVPARFIFCGIGESVDALMAAHGSADRYFHTVGLGQLPWEARFEIVTGAAERLGIETEENTVVRIARISDGFPYYVHFISEKLFWRVFEAENDGIVTPELFELAMSDAAEAMDMKLKGPYETATQKYNNDYEAVLWAAADGHELRRRSTDIYESYQRIMRERPQETLDRDKFNQRINSLKQPSHSTILTGTRQGWYEFTEKMIRGYVRLRAEQAGALLEVDHPALKSRVKPNLLAGR</sequence>
<accession>A0ABU4Z8T1</accession>
<evidence type="ECO:0000313" key="3">
    <source>
        <dbReference type="Proteomes" id="UP001271249"/>
    </source>
</evidence>
<dbReference type="Proteomes" id="UP001271249">
    <property type="component" value="Unassembled WGS sequence"/>
</dbReference>
<gene>
    <name evidence="2" type="ORF">RFN29_27565</name>
</gene>
<dbReference type="SUPFAM" id="SSF52540">
    <property type="entry name" value="P-loop containing nucleoside triphosphate hydrolases"/>
    <property type="match status" value="1"/>
</dbReference>
<dbReference type="RefSeq" id="WP_320229102.1">
    <property type="nucleotide sequence ID" value="NZ_JAVIJB010000037.1"/>
</dbReference>
<keyword evidence="2" id="KW-0067">ATP-binding</keyword>
<dbReference type="PANTHER" id="PTHR34301:SF8">
    <property type="entry name" value="ATPASE DOMAIN-CONTAINING PROTEIN"/>
    <property type="match status" value="1"/>
</dbReference>
<dbReference type="InterPro" id="IPR041664">
    <property type="entry name" value="AAA_16"/>
</dbReference>
<dbReference type="InterPro" id="IPR027417">
    <property type="entry name" value="P-loop_NTPase"/>
</dbReference>
<dbReference type="EMBL" id="JAVIJC010000037">
    <property type="protein sequence ID" value="MDX8495321.1"/>
    <property type="molecule type" value="Genomic_DNA"/>
</dbReference>
<evidence type="ECO:0000313" key="2">
    <source>
        <dbReference type="EMBL" id="MDX8495321.1"/>
    </source>
</evidence>
<keyword evidence="3" id="KW-1185">Reference proteome</keyword>
<dbReference type="InterPro" id="IPR003593">
    <property type="entry name" value="AAA+_ATPase"/>
</dbReference>
<name>A0ABU4Z8T1_9HYPH</name>
<feature type="domain" description="AAA+ ATPase" evidence="1">
    <location>
        <begin position="56"/>
        <end position="249"/>
    </location>
</feature>
<evidence type="ECO:0000259" key="1">
    <source>
        <dbReference type="SMART" id="SM00382"/>
    </source>
</evidence>
<protein>
    <submittedName>
        <fullName evidence="2">ATP-binding protein</fullName>
    </submittedName>
</protein>
<comment type="caution">
    <text evidence="2">The sequence shown here is derived from an EMBL/GenBank/DDBJ whole genome shotgun (WGS) entry which is preliminary data.</text>
</comment>
<dbReference type="Pfam" id="PF13191">
    <property type="entry name" value="AAA_16"/>
    <property type="match status" value="1"/>
</dbReference>
<keyword evidence="2" id="KW-0547">Nucleotide-binding</keyword>